<dbReference type="Proteomes" id="UP001595457">
    <property type="component" value="Unassembled WGS sequence"/>
</dbReference>
<dbReference type="Pfam" id="PF05136">
    <property type="entry name" value="Phage_portal_2"/>
    <property type="match status" value="1"/>
</dbReference>
<comment type="caution">
    <text evidence="1">The sequence shown here is derived from an EMBL/GenBank/DDBJ whole genome shotgun (WGS) entry which is preliminary data.</text>
</comment>
<evidence type="ECO:0000313" key="1">
    <source>
        <dbReference type="EMBL" id="MFC2974716.1"/>
    </source>
</evidence>
<sequence length="486" mass="54320">MSRIKLTPKRIKASYDAAGTGRRAAGWDAPDAALNTLAVPALRTLRKRARAAVRNDPYAYSAIDRRVSNLIGTGITPRARTQDKDLRSALHDLWEDWVEESDADGLLDFYGQQAQIARMVEESGECFVRLRPRRPEDGLAVPLQLQVLPPDFVPLDKTETTRSGNRIKAGIEFDLLGRRVAYWMYRRHPGDALDAGQYPQLVRVPASEVLHIFEPTEAGQLRGVPRLSPVLLRLKSLDNYDDAVLFRQEVSNLFAGFIRKPAQDASFQSLDPITGTAAQYDSDGSTPMVGLEPGSMQELLPGEEVEFSDPPDAGNTYVDFMRQQLQAAAAGVGIPYELLTGDMRGVNDRLMRVVLNEFRRRIEQLQFGLYVHQLCRPVRAAWLDMAYLSGALSLPDYSTRRRDYLRTRWVPQGWAYINPVQDVQARQMEVAAGFTSRSEVVLRSGYDAEQIDQENAEDNARAETLGLHYGSTATDAAITDPQDPNP</sequence>
<organism evidence="1 2">
    <name type="scientific">Azotobacter bryophylli</name>
    <dbReference type="NCBI Taxonomy" id="1986537"/>
    <lineage>
        <taxon>Bacteria</taxon>
        <taxon>Pseudomonadati</taxon>
        <taxon>Pseudomonadota</taxon>
        <taxon>Gammaproteobacteria</taxon>
        <taxon>Pseudomonadales</taxon>
        <taxon>Pseudomonadaceae</taxon>
        <taxon>Azotobacter</taxon>
    </lineage>
</organism>
<protein>
    <submittedName>
        <fullName evidence="1">Phage portal protein</fullName>
    </submittedName>
</protein>
<reference evidence="2" key="1">
    <citation type="journal article" date="2019" name="Int. J. Syst. Evol. Microbiol.">
        <title>The Global Catalogue of Microorganisms (GCM) 10K type strain sequencing project: providing services to taxonomists for standard genome sequencing and annotation.</title>
        <authorList>
            <consortium name="The Broad Institute Genomics Platform"/>
            <consortium name="The Broad Institute Genome Sequencing Center for Infectious Disease"/>
            <person name="Wu L."/>
            <person name="Ma J."/>
        </authorList>
    </citation>
    <scope>NUCLEOTIDE SEQUENCE [LARGE SCALE GENOMIC DNA]</scope>
    <source>
        <strain evidence="2">KCTC 62195</strain>
    </source>
</reference>
<name>A0ABV7AZR4_9GAMM</name>
<dbReference type="EMBL" id="JBHRSJ010000036">
    <property type="protein sequence ID" value="MFC2974716.1"/>
    <property type="molecule type" value="Genomic_DNA"/>
</dbReference>
<keyword evidence="2" id="KW-1185">Reference proteome</keyword>
<evidence type="ECO:0000313" key="2">
    <source>
        <dbReference type="Proteomes" id="UP001595457"/>
    </source>
</evidence>
<dbReference type="RefSeq" id="WP_377816994.1">
    <property type="nucleotide sequence ID" value="NZ_JBHRSJ010000036.1"/>
</dbReference>
<dbReference type="NCBIfam" id="TIGR01539">
    <property type="entry name" value="portal_lambda"/>
    <property type="match status" value="1"/>
</dbReference>
<gene>
    <name evidence="1" type="ORF">ACFOJE_21215</name>
</gene>
<dbReference type="InterPro" id="IPR006429">
    <property type="entry name" value="Phage_lambda_portal"/>
</dbReference>
<proteinExistence type="predicted"/>
<accession>A0ABV7AZR4</accession>